<dbReference type="Proteomes" id="UP001066276">
    <property type="component" value="Chromosome 9"/>
</dbReference>
<feature type="compositionally biased region" description="Basic residues" evidence="1">
    <location>
        <begin position="11"/>
        <end position="20"/>
    </location>
</feature>
<proteinExistence type="predicted"/>
<feature type="region of interest" description="Disordered" evidence="1">
    <location>
        <begin position="1"/>
        <end position="79"/>
    </location>
</feature>
<dbReference type="EMBL" id="JANPWB010000013">
    <property type="protein sequence ID" value="KAJ1109732.1"/>
    <property type="molecule type" value="Genomic_DNA"/>
</dbReference>
<evidence type="ECO:0000256" key="1">
    <source>
        <dbReference type="SAM" id="MobiDB-lite"/>
    </source>
</evidence>
<feature type="compositionally biased region" description="Basic and acidic residues" evidence="1">
    <location>
        <begin position="1"/>
        <end position="10"/>
    </location>
</feature>
<accession>A0AAV7N319</accession>
<feature type="compositionally biased region" description="Polar residues" evidence="1">
    <location>
        <begin position="22"/>
        <end position="38"/>
    </location>
</feature>
<name>A0AAV7N319_PLEWA</name>
<evidence type="ECO:0000313" key="2">
    <source>
        <dbReference type="EMBL" id="KAJ1109732.1"/>
    </source>
</evidence>
<comment type="caution">
    <text evidence="2">The sequence shown here is derived from an EMBL/GenBank/DDBJ whole genome shotgun (WGS) entry which is preliminary data.</text>
</comment>
<dbReference type="AlphaFoldDB" id="A0AAV7N319"/>
<keyword evidence="3" id="KW-1185">Reference proteome</keyword>
<gene>
    <name evidence="2" type="ORF">NDU88_007092</name>
</gene>
<organism evidence="2 3">
    <name type="scientific">Pleurodeles waltl</name>
    <name type="common">Iberian ribbed newt</name>
    <dbReference type="NCBI Taxonomy" id="8319"/>
    <lineage>
        <taxon>Eukaryota</taxon>
        <taxon>Metazoa</taxon>
        <taxon>Chordata</taxon>
        <taxon>Craniata</taxon>
        <taxon>Vertebrata</taxon>
        <taxon>Euteleostomi</taxon>
        <taxon>Amphibia</taxon>
        <taxon>Batrachia</taxon>
        <taxon>Caudata</taxon>
        <taxon>Salamandroidea</taxon>
        <taxon>Salamandridae</taxon>
        <taxon>Pleurodelinae</taxon>
        <taxon>Pleurodeles</taxon>
    </lineage>
</organism>
<evidence type="ECO:0000313" key="3">
    <source>
        <dbReference type="Proteomes" id="UP001066276"/>
    </source>
</evidence>
<reference evidence="2" key="1">
    <citation type="journal article" date="2022" name="bioRxiv">
        <title>Sequencing and chromosome-scale assembly of the giantPleurodeles waltlgenome.</title>
        <authorList>
            <person name="Brown T."/>
            <person name="Elewa A."/>
            <person name="Iarovenko S."/>
            <person name="Subramanian E."/>
            <person name="Araus A.J."/>
            <person name="Petzold A."/>
            <person name="Susuki M."/>
            <person name="Suzuki K.-i.T."/>
            <person name="Hayashi T."/>
            <person name="Toyoda A."/>
            <person name="Oliveira C."/>
            <person name="Osipova E."/>
            <person name="Leigh N.D."/>
            <person name="Simon A."/>
            <person name="Yun M.H."/>
        </authorList>
    </citation>
    <scope>NUCLEOTIDE SEQUENCE</scope>
    <source>
        <strain evidence="2">20211129_DDA</strain>
        <tissue evidence="2">Liver</tissue>
    </source>
</reference>
<protein>
    <submittedName>
        <fullName evidence="2">Uncharacterized protein</fullName>
    </submittedName>
</protein>
<sequence>MHVRFSDRINNKCHPRKLRRQPATSPLTRNTPKMSARSNAEKEVGSNRPKPRRQTADQTAEKLCRGKKKQPPFTATSKR</sequence>